<dbReference type="SUPFAM" id="SSF50249">
    <property type="entry name" value="Nucleic acid-binding proteins"/>
    <property type="match status" value="1"/>
</dbReference>
<sequence length="156" mass="16659">MSTPQILIVGNLADEPVLRTTQSGKAVAQFTVIATNRRQDGQGNWVDGDKSGKKCVVWNQLAQHVAASLHKGMQVIVVGNERDTQWQAQDGTPRYGTEVNVRHIGPSLQYATAQVTKAQSGPQTPQGAVASNPWGQPQGDDGADPWSNGGETEPAF</sequence>
<dbReference type="CDD" id="cd04496">
    <property type="entry name" value="SSB_OBF"/>
    <property type="match status" value="1"/>
</dbReference>
<dbReference type="EMBL" id="JAAIIJ010000036">
    <property type="protein sequence ID" value="NMN02831.1"/>
    <property type="molecule type" value="Genomic_DNA"/>
</dbReference>
<comment type="caution">
    <text evidence="5">The sequence shown here is derived from an EMBL/GenBank/DDBJ whole genome shotgun (WGS) entry which is preliminary data.</text>
</comment>
<keyword evidence="6" id="KW-1185">Reference proteome</keyword>
<dbReference type="Pfam" id="PF00436">
    <property type="entry name" value="SSB"/>
    <property type="match status" value="1"/>
</dbReference>
<dbReference type="RefSeq" id="WP_172147233.1">
    <property type="nucleotide sequence ID" value="NZ_JAAIIJ010000036.1"/>
</dbReference>
<evidence type="ECO:0000313" key="5">
    <source>
        <dbReference type="EMBL" id="NMN02831.1"/>
    </source>
</evidence>
<evidence type="ECO:0000256" key="4">
    <source>
        <dbReference type="SAM" id="MobiDB-lite"/>
    </source>
</evidence>
<name>A0ABX1T1E1_9BIFI</name>
<dbReference type="Proteomes" id="UP000553756">
    <property type="component" value="Unassembled WGS sequence"/>
</dbReference>
<keyword evidence="1 2" id="KW-0238">DNA-binding</keyword>
<dbReference type="GO" id="GO:0003677">
    <property type="term" value="F:DNA binding"/>
    <property type="evidence" value="ECO:0007669"/>
    <property type="project" value="UniProtKB-KW"/>
</dbReference>
<reference evidence="5 6" key="1">
    <citation type="submission" date="2020-02" db="EMBL/GenBank/DDBJ databases">
        <title>Characterization of phylogenetic diversity of novel bifidobacterial species isolated in Czech ZOOs.</title>
        <authorList>
            <person name="Lugli G.A."/>
            <person name="Vera N.B."/>
            <person name="Ventura M."/>
        </authorList>
    </citation>
    <scope>NUCLEOTIDE SEQUENCE [LARGE SCALE GENOMIC DNA]</scope>
    <source>
        <strain evidence="5 6">DSM 109963</strain>
    </source>
</reference>
<evidence type="ECO:0000256" key="2">
    <source>
        <dbReference type="PROSITE-ProRule" id="PRU00252"/>
    </source>
</evidence>
<organism evidence="5 6">
    <name type="scientific">Bifidobacterium panos</name>
    <dbReference type="NCBI Taxonomy" id="2675321"/>
    <lineage>
        <taxon>Bacteria</taxon>
        <taxon>Bacillati</taxon>
        <taxon>Actinomycetota</taxon>
        <taxon>Actinomycetes</taxon>
        <taxon>Bifidobacteriales</taxon>
        <taxon>Bifidobacteriaceae</taxon>
        <taxon>Bifidobacterium</taxon>
    </lineage>
</organism>
<evidence type="ECO:0000256" key="3">
    <source>
        <dbReference type="RuleBase" id="RU000524"/>
    </source>
</evidence>
<evidence type="ECO:0000256" key="1">
    <source>
        <dbReference type="ARBA" id="ARBA00023125"/>
    </source>
</evidence>
<gene>
    <name evidence="5" type="ORF">G1C94_1453</name>
</gene>
<feature type="compositionally biased region" description="Polar residues" evidence="4">
    <location>
        <begin position="116"/>
        <end position="126"/>
    </location>
</feature>
<dbReference type="Gene3D" id="2.40.50.140">
    <property type="entry name" value="Nucleic acid-binding proteins"/>
    <property type="match status" value="1"/>
</dbReference>
<proteinExistence type="predicted"/>
<feature type="region of interest" description="Disordered" evidence="4">
    <location>
        <begin position="116"/>
        <end position="156"/>
    </location>
</feature>
<dbReference type="InterPro" id="IPR012340">
    <property type="entry name" value="NA-bd_OB-fold"/>
</dbReference>
<evidence type="ECO:0000313" key="6">
    <source>
        <dbReference type="Proteomes" id="UP000553756"/>
    </source>
</evidence>
<dbReference type="InterPro" id="IPR011344">
    <property type="entry name" value="ssDNA-bd"/>
</dbReference>
<dbReference type="NCBIfam" id="TIGR00621">
    <property type="entry name" value="ssb"/>
    <property type="match status" value="1"/>
</dbReference>
<dbReference type="PROSITE" id="PS50935">
    <property type="entry name" value="SSB"/>
    <property type="match status" value="1"/>
</dbReference>
<dbReference type="InterPro" id="IPR000424">
    <property type="entry name" value="Primosome_PriB/ssb"/>
</dbReference>
<protein>
    <recommendedName>
        <fullName evidence="3">Single-stranded DNA-binding protein</fullName>
    </recommendedName>
</protein>
<accession>A0ABX1T1E1</accession>